<keyword evidence="7" id="KW-1015">Disulfide bond</keyword>
<reference evidence="15" key="1">
    <citation type="journal article" date="2020" name="mSystems">
        <title>Genome- and Community-Level Interaction Insights into Carbon Utilization and Element Cycling Functions of Hydrothermarchaeota in Hydrothermal Sediment.</title>
        <authorList>
            <person name="Zhou Z."/>
            <person name="Liu Y."/>
            <person name="Xu W."/>
            <person name="Pan J."/>
            <person name="Luo Z.H."/>
            <person name="Li M."/>
        </authorList>
    </citation>
    <scope>NUCLEOTIDE SEQUENCE [LARGE SCALE GENOMIC DNA]</scope>
    <source>
        <strain evidence="15">SpSt-479</strain>
    </source>
</reference>
<evidence type="ECO:0000256" key="7">
    <source>
        <dbReference type="ARBA" id="ARBA00023157"/>
    </source>
</evidence>
<dbReference type="GO" id="GO:0034599">
    <property type="term" value="P:cellular response to oxidative stress"/>
    <property type="evidence" value="ECO:0007669"/>
    <property type="project" value="TreeGrafter"/>
</dbReference>
<dbReference type="PANTHER" id="PTHR42801">
    <property type="entry name" value="THIOREDOXIN-DEPENDENT PEROXIDE REDUCTASE"/>
    <property type="match status" value="1"/>
</dbReference>
<evidence type="ECO:0000256" key="3">
    <source>
        <dbReference type="ARBA" id="ARBA00013017"/>
    </source>
</evidence>
<dbReference type="EMBL" id="DSUJ01000008">
    <property type="protein sequence ID" value="HFI91538.1"/>
    <property type="molecule type" value="Genomic_DNA"/>
</dbReference>
<dbReference type="InterPro" id="IPR013766">
    <property type="entry name" value="Thioredoxin_domain"/>
</dbReference>
<evidence type="ECO:0000259" key="14">
    <source>
        <dbReference type="PROSITE" id="PS51352"/>
    </source>
</evidence>
<evidence type="ECO:0000256" key="9">
    <source>
        <dbReference type="ARBA" id="ARBA00032824"/>
    </source>
</evidence>
<dbReference type="RefSeq" id="WP_304145102.1">
    <property type="nucleotide sequence ID" value="NZ_JAOAIE010000049.1"/>
</dbReference>
<keyword evidence="5" id="KW-0049">Antioxidant</keyword>
<dbReference type="SUPFAM" id="SSF52833">
    <property type="entry name" value="Thioredoxin-like"/>
    <property type="match status" value="1"/>
</dbReference>
<dbReference type="InterPro" id="IPR024706">
    <property type="entry name" value="Peroxiredoxin_AhpC-typ"/>
</dbReference>
<evidence type="ECO:0000256" key="2">
    <source>
        <dbReference type="ARBA" id="ARBA00011245"/>
    </source>
</evidence>
<dbReference type="NCBIfam" id="NF006960">
    <property type="entry name" value="PRK09437.1"/>
    <property type="match status" value="1"/>
</dbReference>
<sequence length="152" mass="17412">MVEEGKKAPDFTLPDQNGNKVKLSDLKGKYVVLYFYPKDDTSGCTKEACNFRDAFPKFQNIDAVILGVSPDSIASHKKFAEKYKLPFQLLADEDKKVVEKYGVWKEKSMYGKKYMGVERTTFIIDPDGKIKKIFPKVKVDNHHQEVLEALKD</sequence>
<evidence type="ECO:0000256" key="1">
    <source>
        <dbReference type="ARBA" id="ARBA00003330"/>
    </source>
</evidence>
<evidence type="ECO:0000256" key="13">
    <source>
        <dbReference type="PIRSR" id="PIRSR000239-1"/>
    </source>
</evidence>
<comment type="subunit">
    <text evidence="2">Monomer.</text>
</comment>
<keyword evidence="6 15" id="KW-0560">Oxidoreductase</keyword>
<dbReference type="InterPro" id="IPR036249">
    <property type="entry name" value="Thioredoxin-like_sf"/>
</dbReference>
<feature type="active site" description="Cysteine sulfenic acid (-SOH) intermediate; for peroxidase activity" evidence="13">
    <location>
        <position position="44"/>
    </location>
</feature>
<evidence type="ECO:0000256" key="10">
    <source>
        <dbReference type="ARBA" id="ARBA00038489"/>
    </source>
</evidence>
<dbReference type="Gene3D" id="3.40.30.10">
    <property type="entry name" value="Glutaredoxin"/>
    <property type="match status" value="1"/>
</dbReference>
<proteinExistence type="inferred from homology"/>
<comment type="function">
    <text evidence="1">Thiol-specific peroxidase that catalyzes the reduction of hydrogen peroxide and organic hydroperoxides to water and alcohols, respectively. Plays a role in cell protection against oxidative stress by detoxifying peroxides and as sensor of hydrogen peroxide-mediated signaling events.</text>
</comment>
<dbReference type="InterPro" id="IPR050924">
    <property type="entry name" value="Peroxiredoxin_BCP/PrxQ"/>
</dbReference>
<keyword evidence="4 15" id="KW-0575">Peroxidase</keyword>
<dbReference type="GO" id="GO:0045454">
    <property type="term" value="P:cell redox homeostasis"/>
    <property type="evidence" value="ECO:0007669"/>
    <property type="project" value="TreeGrafter"/>
</dbReference>
<feature type="domain" description="Thioredoxin" evidence="14">
    <location>
        <begin position="2"/>
        <end position="152"/>
    </location>
</feature>
<gene>
    <name evidence="15" type="ORF">ENS31_08445</name>
</gene>
<dbReference type="CDD" id="cd03017">
    <property type="entry name" value="PRX_BCP"/>
    <property type="match status" value="1"/>
</dbReference>
<evidence type="ECO:0000256" key="4">
    <source>
        <dbReference type="ARBA" id="ARBA00022559"/>
    </source>
</evidence>
<name>A0A7V2ZKI8_9BACT</name>
<dbReference type="PIRSF" id="PIRSF000239">
    <property type="entry name" value="AHPC"/>
    <property type="match status" value="1"/>
</dbReference>
<dbReference type="InterPro" id="IPR000866">
    <property type="entry name" value="AhpC/TSA"/>
</dbReference>
<evidence type="ECO:0000256" key="11">
    <source>
        <dbReference type="ARBA" id="ARBA00042639"/>
    </source>
</evidence>
<evidence type="ECO:0000313" key="15">
    <source>
        <dbReference type="EMBL" id="HFI91538.1"/>
    </source>
</evidence>
<comment type="similarity">
    <text evidence="10">Belongs to the peroxiredoxin family. BCP/PrxQ subfamily.</text>
</comment>
<organism evidence="15">
    <name type="scientific">Ignavibacterium album</name>
    <dbReference type="NCBI Taxonomy" id="591197"/>
    <lineage>
        <taxon>Bacteria</taxon>
        <taxon>Pseudomonadati</taxon>
        <taxon>Ignavibacteriota</taxon>
        <taxon>Ignavibacteria</taxon>
        <taxon>Ignavibacteriales</taxon>
        <taxon>Ignavibacteriaceae</taxon>
        <taxon>Ignavibacterium</taxon>
    </lineage>
</organism>
<dbReference type="AlphaFoldDB" id="A0A7V2ZKI8"/>
<protein>
    <recommendedName>
        <fullName evidence="3">thioredoxin-dependent peroxiredoxin</fullName>
        <ecNumber evidence="3">1.11.1.24</ecNumber>
    </recommendedName>
    <alternativeName>
        <fullName evidence="9">Thioredoxin peroxidase</fullName>
    </alternativeName>
    <alternativeName>
        <fullName evidence="11">Thioredoxin-dependent peroxiredoxin Bcp</fullName>
    </alternativeName>
</protein>
<dbReference type="PANTHER" id="PTHR42801:SF4">
    <property type="entry name" value="AHPC_TSA FAMILY PROTEIN"/>
    <property type="match status" value="1"/>
</dbReference>
<comment type="catalytic activity">
    <reaction evidence="12">
        <text>a hydroperoxide + [thioredoxin]-dithiol = an alcohol + [thioredoxin]-disulfide + H2O</text>
        <dbReference type="Rhea" id="RHEA:62620"/>
        <dbReference type="Rhea" id="RHEA-COMP:10698"/>
        <dbReference type="Rhea" id="RHEA-COMP:10700"/>
        <dbReference type="ChEBI" id="CHEBI:15377"/>
        <dbReference type="ChEBI" id="CHEBI:29950"/>
        <dbReference type="ChEBI" id="CHEBI:30879"/>
        <dbReference type="ChEBI" id="CHEBI:35924"/>
        <dbReference type="ChEBI" id="CHEBI:50058"/>
        <dbReference type="EC" id="1.11.1.24"/>
    </reaction>
</comment>
<accession>A0A7V2ZKI8</accession>
<dbReference type="EC" id="1.11.1.24" evidence="3"/>
<evidence type="ECO:0000256" key="8">
    <source>
        <dbReference type="ARBA" id="ARBA00023284"/>
    </source>
</evidence>
<comment type="caution">
    <text evidence="15">The sequence shown here is derived from an EMBL/GenBank/DDBJ whole genome shotgun (WGS) entry which is preliminary data.</text>
</comment>
<evidence type="ECO:0000256" key="5">
    <source>
        <dbReference type="ARBA" id="ARBA00022862"/>
    </source>
</evidence>
<dbReference type="Pfam" id="PF00578">
    <property type="entry name" value="AhpC-TSA"/>
    <property type="match status" value="1"/>
</dbReference>
<dbReference type="PROSITE" id="PS51352">
    <property type="entry name" value="THIOREDOXIN_2"/>
    <property type="match status" value="1"/>
</dbReference>
<evidence type="ECO:0000256" key="12">
    <source>
        <dbReference type="ARBA" id="ARBA00049091"/>
    </source>
</evidence>
<dbReference type="GO" id="GO:0008379">
    <property type="term" value="F:thioredoxin peroxidase activity"/>
    <property type="evidence" value="ECO:0007669"/>
    <property type="project" value="TreeGrafter"/>
</dbReference>
<dbReference type="FunFam" id="3.40.30.10:FF:000007">
    <property type="entry name" value="Thioredoxin-dependent thiol peroxidase"/>
    <property type="match status" value="1"/>
</dbReference>
<evidence type="ECO:0000256" key="6">
    <source>
        <dbReference type="ARBA" id="ARBA00023002"/>
    </source>
</evidence>
<dbReference type="GO" id="GO:0005737">
    <property type="term" value="C:cytoplasm"/>
    <property type="evidence" value="ECO:0007669"/>
    <property type="project" value="TreeGrafter"/>
</dbReference>
<keyword evidence="8" id="KW-0676">Redox-active center</keyword>